<dbReference type="RefSeq" id="WP_345765649.1">
    <property type="nucleotide sequence ID" value="NZ_CP154834.1"/>
</dbReference>
<evidence type="ECO:0000256" key="1">
    <source>
        <dbReference type="SAM" id="SignalP"/>
    </source>
</evidence>
<name>A0AAU6WKC5_9FLAO</name>
<sequence>MRKQLLLIGMLASGISFAQTDRIWSENSGKNTSEIFENKSTLINPKVYTLDINGLKNVLARAPKRLAPGEKSEIIISFPNSEGQMENFKVRENSNFDPQLAAKYPDIKSYVGEGLGDSNTTVYFSISPLGLSSMEIYGDKSAVFIEPYSKDLSTYVVYKKSDKKDNLNAFECKVIDVAQKALPEIPILPPDLMLTMQN</sequence>
<dbReference type="EMBL" id="CP154834">
    <property type="protein sequence ID" value="XAO72998.1"/>
    <property type="molecule type" value="Genomic_DNA"/>
</dbReference>
<dbReference type="Proteomes" id="UP001463665">
    <property type="component" value="Chromosome"/>
</dbReference>
<feature type="chain" id="PRO_5043470257" evidence="1">
    <location>
        <begin position="19"/>
        <end position="198"/>
    </location>
</feature>
<evidence type="ECO:0000313" key="2">
    <source>
        <dbReference type="EMBL" id="XAO72998.1"/>
    </source>
</evidence>
<feature type="signal peptide" evidence="1">
    <location>
        <begin position="1"/>
        <end position="18"/>
    </location>
</feature>
<keyword evidence="3" id="KW-1185">Reference proteome</keyword>
<organism evidence="2 3">
    <name type="scientific">Chryseobacterium endophyticum</name>
    <dbReference type="NCBI Taxonomy" id="1854762"/>
    <lineage>
        <taxon>Bacteria</taxon>
        <taxon>Pseudomonadati</taxon>
        <taxon>Bacteroidota</taxon>
        <taxon>Flavobacteriia</taxon>
        <taxon>Flavobacteriales</taxon>
        <taxon>Weeksellaceae</taxon>
        <taxon>Chryseobacterium group</taxon>
        <taxon>Chryseobacterium</taxon>
    </lineage>
</organism>
<proteinExistence type="predicted"/>
<keyword evidence="1" id="KW-0732">Signal</keyword>
<gene>
    <name evidence="2" type="ORF">AAFP95_14360</name>
</gene>
<evidence type="ECO:0000313" key="3">
    <source>
        <dbReference type="Proteomes" id="UP001463665"/>
    </source>
</evidence>
<accession>A0AAU6WKC5</accession>
<protein>
    <submittedName>
        <fullName evidence="2">Uncharacterized protein</fullName>
    </submittedName>
</protein>
<dbReference type="AlphaFoldDB" id="A0AAU6WKC5"/>
<reference evidence="2 3" key="1">
    <citation type="submission" date="2024-04" db="EMBL/GenBank/DDBJ databases">
        <title>Genome sequencing and assembly of rice foliar adapted Chryseobacterium endophyticum OsEnb-ALM-A6.</title>
        <authorList>
            <person name="Kumar S."/>
            <person name="Javed M."/>
            <person name="Chouhan V."/>
            <person name="Charishma K."/>
            <person name="Patel A."/>
            <person name="Kumar M."/>
            <person name="Sahu K.P."/>
            <person name="Kumar A."/>
        </authorList>
    </citation>
    <scope>NUCLEOTIDE SEQUENCE [LARGE SCALE GENOMIC DNA]</scope>
    <source>
        <strain evidence="2 3">OsEnb-ALM-A6</strain>
    </source>
</reference>